<dbReference type="eggNOG" id="COG0845">
    <property type="taxonomic scope" value="Bacteria"/>
</dbReference>
<dbReference type="Pfam" id="PF25881">
    <property type="entry name" value="HH_YBHG"/>
    <property type="match status" value="1"/>
</dbReference>
<comment type="subcellular location">
    <subcellularLocation>
        <location evidence="1">Cell envelope</location>
    </subcellularLocation>
</comment>
<dbReference type="RefSeq" id="WP_043749976.1">
    <property type="nucleotide sequence ID" value="NZ_AONC01000012.1"/>
</dbReference>
<evidence type="ECO:0000256" key="1">
    <source>
        <dbReference type="ARBA" id="ARBA00004196"/>
    </source>
</evidence>
<evidence type="ECO:0000259" key="4">
    <source>
        <dbReference type="Pfam" id="PF25881"/>
    </source>
</evidence>
<evidence type="ECO:0000313" key="6">
    <source>
        <dbReference type="Proteomes" id="UP000019460"/>
    </source>
</evidence>
<dbReference type="InterPro" id="IPR059052">
    <property type="entry name" value="HH_YbhG-like"/>
</dbReference>
<dbReference type="AlphaFoldDB" id="W9VJW2"/>
<evidence type="ECO:0000256" key="3">
    <source>
        <dbReference type="SAM" id="Coils"/>
    </source>
</evidence>
<keyword evidence="2 3" id="KW-0175">Coiled coil</keyword>
<feature type="domain" description="YbhG-like alpha-helical hairpin" evidence="4">
    <location>
        <begin position="90"/>
        <end position="217"/>
    </location>
</feature>
<dbReference type="Gene3D" id="2.40.50.100">
    <property type="match status" value="1"/>
</dbReference>
<dbReference type="Proteomes" id="UP000019460">
    <property type="component" value="Unassembled WGS sequence"/>
</dbReference>
<comment type="caution">
    <text evidence="5">The sequence shown here is derived from an EMBL/GenBank/DDBJ whole genome shotgun (WGS) entry which is preliminary data.</text>
</comment>
<evidence type="ECO:0000313" key="5">
    <source>
        <dbReference type="EMBL" id="EXJ16357.1"/>
    </source>
</evidence>
<reference evidence="5 6" key="1">
    <citation type="submission" date="2012-11" db="EMBL/GenBank/DDBJ databases">
        <title>Genome assembly of Thiorhodococcus sp. AK35.</title>
        <authorList>
            <person name="Nupur N."/>
            <person name="Khatri I."/>
            <person name="Subramanian S."/>
            <person name="Pinnaka A."/>
        </authorList>
    </citation>
    <scope>NUCLEOTIDE SEQUENCE [LARGE SCALE GENOMIC DNA]</scope>
    <source>
        <strain evidence="5 6">AK35</strain>
    </source>
</reference>
<dbReference type="EMBL" id="AONC01000012">
    <property type="protein sequence ID" value="EXJ16357.1"/>
    <property type="molecule type" value="Genomic_DNA"/>
</dbReference>
<dbReference type="Gene3D" id="2.40.30.170">
    <property type="match status" value="1"/>
</dbReference>
<name>W9VJW2_9GAMM</name>
<feature type="coiled-coil region" evidence="3">
    <location>
        <begin position="112"/>
        <end position="151"/>
    </location>
</feature>
<evidence type="ECO:0000256" key="2">
    <source>
        <dbReference type="ARBA" id="ARBA00023054"/>
    </source>
</evidence>
<dbReference type="STRING" id="1249627.D779_0291"/>
<dbReference type="InterPro" id="IPR050465">
    <property type="entry name" value="UPF0194_transport"/>
</dbReference>
<organism evidence="5 6">
    <name type="scientific">Imhoffiella purpurea</name>
    <dbReference type="NCBI Taxonomy" id="1249627"/>
    <lineage>
        <taxon>Bacteria</taxon>
        <taxon>Pseudomonadati</taxon>
        <taxon>Pseudomonadota</taxon>
        <taxon>Gammaproteobacteria</taxon>
        <taxon>Chromatiales</taxon>
        <taxon>Chromatiaceae</taxon>
        <taxon>Imhoffiella</taxon>
    </lineage>
</organism>
<gene>
    <name evidence="5" type="ORF">D779_0291</name>
</gene>
<dbReference type="GO" id="GO:0030313">
    <property type="term" value="C:cell envelope"/>
    <property type="evidence" value="ECO:0007669"/>
    <property type="project" value="UniProtKB-SubCell"/>
</dbReference>
<protein>
    <submittedName>
        <fullName evidence="5">Secretion protein HlyD</fullName>
    </submittedName>
</protein>
<dbReference type="Gene3D" id="1.10.287.470">
    <property type="entry name" value="Helix hairpin bin"/>
    <property type="match status" value="1"/>
</dbReference>
<keyword evidence="6" id="KW-1185">Reference proteome</keyword>
<accession>W9VJW2</accession>
<dbReference type="SUPFAM" id="SSF111369">
    <property type="entry name" value="HlyD-like secretion proteins"/>
    <property type="match status" value="3"/>
</dbReference>
<dbReference type="OrthoDB" id="9806939at2"/>
<dbReference type="PANTHER" id="PTHR32347">
    <property type="entry name" value="EFFLUX SYSTEM COMPONENT YKNX-RELATED"/>
    <property type="match status" value="1"/>
</dbReference>
<sequence>MKRWLAGAVAIAALGIPVWLSIAGGDGVSNGGRGSHLPVPVPRTQVAALGRVEPRSEEMQIAAAMTGRLASVEVDEGDPIRCGQVLATLENADHRARVRGAEASLAIARASLDRLINGARQAERDQAEAEVREAEAVLALAEQELERQQGLARRDLGSRQDLDRARSEQQVALARLARVRFQREVIESPPRADEQARAEAEVALAEARLAEARAVLDKSFVRSPVDGMVLRKLRHAGELVTEMLETPIVTVGDLSVLRVRAEVDEADIALVRPGQCAYVRADAYGERRFAGHVSRVGVLVGRKGLRSERPDERLDTRVLEVLVDLDPGSDLPVGLRVDTYFVLDSPDSVKGD</sequence>
<proteinExistence type="predicted"/>